<dbReference type="Pfam" id="PF00762">
    <property type="entry name" value="Ferrochelatase"/>
    <property type="match status" value="1"/>
</dbReference>
<dbReference type="GO" id="GO:0006783">
    <property type="term" value="P:heme biosynthetic process"/>
    <property type="evidence" value="ECO:0007669"/>
    <property type="project" value="UniProtKB-UniRule"/>
</dbReference>
<comment type="similarity">
    <text evidence="1 9 10">Belongs to the ferrochelatase family.</text>
</comment>
<evidence type="ECO:0000256" key="1">
    <source>
        <dbReference type="ARBA" id="ARBA00007718"/>
    </source>
</evidence>
<feature type="binding site" evidence="9">
    <location>
        <position position="292"/>
    </location>
    <ligand>
        <name>Fe(2+)</name>
        <dbReference type="ChEBI" id="CHEBI:29033"/>
    </ligand>
</feature>
<evidence type="ECO:0000256" key="6">
    <source>
        <dbReference type="ARBA" id="ARBA00023239"/>
    </source>
</evidence>
<organism evidence="12 13">
    <name type="scientific">Chromobacterium violaceum</name>
    <dbReference type="NCBI Taxonomy" id="536"/>
    <lineage>
        <taxon>Bacteria</taxon>
        <taxon>Pseudomonadati</taxon>
        <taxon>Pseudomonadota</taxon>
        <taxon>Betaproteobacteria</taxon>
        <taxon>Neisseriales</taxon>
        <taxon>Chromobacteriaceae</taxon>
        <taxon>Chromobacterium</taxon>
    </lineage>
</organism>
<dbReference type="NCBIfam" id="TIGR00109">
    <property type="entry name" value="hemH"/>
    <property type="match status" value="1"/>
</dbReference>
<dbReference type="PANTHER" id="PTHR11108">
    <property type="entry name" value="FERROCHELATASE"/>
    <property type="match status" value="1"/>
</dbReference>
<dbReference type="HAMAP" id="MF_00323">
    <property type="entry name" value="Ferrochelatase"/>
    <property type="match status" value="1"/>
</dbReference>
<dbReference type="CDD" id="cd00419">
    <property type="entry name" value="Ferrochelatase_C"/>
    <property type="match status" value="1"/>
</dbReference>
<comment type="subcellular location">
    <subcellularLocation>
        <location evidence="9 10">Cytoplasm</location>
    </subcellularLocation>
</comment>
<reference evidence="12 13" key="1">
    <citation type="submission" date="2018-06" db="EMBL/GenBank/DDBJ databases">
        <authorList>
            <consortium name="Pathogen Informatics"/>
            <person name="Doyle S."/>
        </authorList>
    </citation>
    <scope>NUCLEOTIDE SEQUENCE [LARGE SCALE GENOMIC DNA]</scope>
    <source>
        <strain evidence="12 13">NCTC8684</strain>
    </source>
</reference>
<comment type="function">
    <text evidence="9 10">Catalyzes the ferrous insertion into protoporphyrin IX.</text>
</comment>
<accession>A0AAX2M768</accession>
<feature type="compositionally biased region" description="Basic and acidic residues" evidence="11">
    <location>
        <begin position="348"/>
        <end position="360"/>
    </location>
</feature>
<evidence type="ECO:0000256" key="9">
    <source>
        <dbReference type="HAMAP-Rule" id="MF_00323"/>
    </source>
</evidence>
<dbReference type="InterPro" id="IPR033659">
    <property type="entry name" value="Ferrochelatase_N"/>
</dbReference>
<dbReference type="AlphaFoldDB" id="A0AAX2M768"/>
<comment type="catalytic activity">
    <reaction evidence="9 10">
        <text>heme b + 2 H(+) = protoporphyrin IX + Fe(2+)</text>
        <dbReference type="Rhea" id="RHEA:22584"/>
        <dbReference type="ChEBI" id="CHEBI:15378"/>
        <dbReference type="ChEBI" id="CHEBI:29033"/>
        <dbReference type="ChEBI" id="CHEBI:57306"/>
        <dbReference type="ChEBI" id="CHEBI:60344"/>
        <dbReference type="EC" id="4.98.1.1"/>
    </reaction>
</comment>
<dbReference type="RefSeq" id="WP_258865289.1">
    <property type="nucleotide sequence ID" value="NZ_UIGR01000001.1"/>
</dbReference>
<dbReference type="PROSITE" id="PS00534">
    <property type="entry name" value="FERROCHELATASE"/>
    <property type="match status" value="1"/>
</dbReference>
<comment type="pathway">
    <text evidence="9 10">Porphyrin-containing compound metabolism; protoheme biosynthesis; protoheme from protoporphyrin-IX: step 1/1.</text>
</comment>
<dbReference type="EMBL" id="UIGR01000001">
    <property type="protein sequence ID" value="SUX32347.1"/>
    <property type="molecule type" value="Genomic_DNA"/>
</dbReference>
<evidence type="ECO:0000313" key="13">
    <source>
        <dbReference type="Proteomes" id="UP000254029"/>
    </source>
</evidence>
<keyword evidence="4 9" id="KW-0408">Iron</keyword>
<dbReference type="EC" id="4.98.1.1" evidence="9 10"/>
<sequence>MPRYLTEPAFRHDYAPKTGVLLINLGTPDAPTAQALRPYLKQFLSDPRVIEIPRLPWWLILNGIILNTRPKQSAKKYASIWTKEGSPLLLHTRSQAKLLKGQLGEMGLHNLAVDYAMRYGNPSIESVIGKMREQGVERLLLLPLYPQYAASSSATALDEAFRVLSQLRNMPEVRTVRHFHDDPGYIAALAAQIRKHWQYGQQPDKLVMSFHGVPRFTRDKGDPYHCECQKTGRLLAEALQLRPDQYVISFQSRFGRTEWLKPYTSEVLEALGKAKTARVDVVCPGFVGDCLETLEEIAMEGKETFLSHGGGEFRYIPCLNEDPQWISSLAGIVRNNLAGWTEIPAEDSQKRAARAHDMGHPPDINAGRDMSARNAQSIANQTDKLK</sequence>
<keyword evidence="7 9" id="KW-0627">Porphyrin biosynthesis</keyword>
<dbReference type="PANTHER" id="PTHR11108:SF1">
    <property type="entry name" value="FERROCHELATASE, MITOCHONDRIAL"/>
    <property type="match status" value="1"/>
</dbReference>
<evidence type="ECO:0000256" key="8">
    <source>
        <dbReference type="ARBA" id="ARBA00024536"/>
    </source>
</evidence>
<dbReference type="SUPFAM" id="SSF53800">
    <property type="entry name" value="Chelatase"/>
    <property type="match status" value="1"/>
</dbReference>
<feature type="region of interest" description="Disordered" evidence="11">
    <location>
        <begin position="348"/>
        <end position="386"/>
    </location>
</feature>
<protein>
    <recommendedName>
        <fullName evidence="9 10">Ferrochelatase</fullName>
        <ecNumber evidence="9 10">4.98.1.1</ecNumber>
    </recommendedName>
    <alternativeName>
        <fullName evidence="9">Heme synthase</fullName>
    </alternativeName>
    <alternativeName>
        <fullName evidence="9">Protoheme ferro-lyase</fullName>
    </alternativeName>
</protein>
<dbReference type="InterPro" id="IPR019772">
    <property type="entry name" value="Ferrochelatase_AS"/>
</dbReference>
<dbReference type="GO" id="GO:0005737">
    <property type="term" value="C:cytoplasm"/>
    <property type="evidence" value="ECO:0007669"/>
    <property type="project" value="UniProtKB-SubCell"/>
</dbReference>
<evidence type="ECO:0000256" key="3">
    <source>
        <dbReference type="ARBA" id="ARBA00022723"/>
    </source>
</evidence>
<dbReference type="CDD" id="cd03411">
    <property type="entry name" value="Ferrochelatase_N"/>
    <property type="match status" value="1"/>
</dbReference>
<evidence type="ECO:0000256" key="2">
    <source>
        <dbReference type="ARBA" id="ARBA00022490"/>
    </source>
</evidence>
<dbReference type="GO" id="GO:0046872">
    <property type="term" value="F:metal ion binding"/>
    <property type="evidence" value="ECO:0007669"/>
    <property type="project" value="UniProtKB-KW"/>
</dbReference>
<feature type="compositionally biased region" description="Polar residues" evidence="11">
    <location>
        <begin position="373"/>
        <end position="386"/>
    </location>
</feature>
<feature type="binding site" evidence="9">
    <location>
        <position position="211"/>
    </location>
    <ligand>
        <name>Fe(2+)</name>
        <dbReference type="ChEBI" id="CHEBI:29033"/>
    </ligand>
</feature>
<evidence type="ECO:0000256" key="11">
    <source>
        <dbReference type="SAM" id="MobiDB-lite"/>
    </source>
</evidence>
<keyword evidence="2 9" id="KW-0963">Cytoplasm</keyword>
<name>A0AAX2M768_CHRVL</name>
<keyword evidence="3 9" id="KW-0479">Metal-binding</keyword>
<evidence type="ECO:0000256" key="7">
    <source>
        <dbReference type="ARBA" id="ARBA00023244"/>
    </source>
</evidence>
<dbReference type="FunFam" id="3.40.50.1400:FF:000002">
    <property type="entry name" value="Ferrochelatase"/>
    <property type="match status" value="1"/>
</dbReference>
<keyword evidence="5 9" id="KW-0350">Heme biosynthesis</keyword>
<dbReference type="Gene3D" id="3.40.50.1400">
    <property type="match status" value="2"/>
</dbReference>
<keyword evidence="6 9" id="KW-0456">Lyase</keyword>
<proteinExistence type="inferred from homology"/>
<evidence type="ECO:0000256" key="10">
    <source>
        <dbReference type="RuleBase" id="RU000607"/>
    </source>
</evidence>
<dbReference type="Proteomes" id="UP000254029">
    <property type="component" value="Unassembled WGS sequence"/>
</dbReference>
<dbReference type="InterPro" id="IPR033644">
    <property type="entry name" value="Ferrochelatase_C"/>
</dbReference>
<dbReference type="InterPro" id="IPR001015">
    <property type="entry name" value="Ferrochelatase"/>
</dbReference>
<evidence type="ECO:0000256" key="4">
    <source>
        <dbReference type="ARBA" id="ARBA00023004"/>
    </source>
</evidence>
<comment type="catalytic activity">
    <reaction evidence="8">
        <text>Fe-coproporphyrin III + 2 H(+) = coproporphyrin III + Fe(2+)</text>
        <dbReference type="Rhea" id="RHEA:49572"/>
        <dbReference type="ChEBI" id="CHEBI:15378"/>
        <dbReference type="ChEBI" id="CHEBI:29033"/>
        <dbReference type="ChEBI" id="CHEBI:68438"/>
        <dbReference type="ChEBI" id="CHEBI:131725"/>
        <dbReference type="EC" id="4.99.1.9"/>
    </reaction>
    <physiologicalReaction direction="right-to-left" evidence="8">
        <dbReference type="Rhea" id="RHEA:49574"/>
    </physiologicalReaction>
</comment>
<evidence type="ECO:0000256" key="5">
    <source>
        <dbReference type="ARBA" id="ARBA00023133"/>
    </source>
</evidence>
<gene>
    <name evidence="9 12" type="primary">hemH</name>
    <name evidence="12" type="ORF">NCTC8684_01424</name>
</gene>
<evidence type="ECO:0000313" key="12">
    <source>
        <dbReference type="EMBL" id="SUX32347.1"/>
    </source>
</evidence>
<dbReference type="GO" id="GO:0004325">
    <property type="term" value="F:ferrochelatase activity"/>
    <property type="evidence" value="ECO:0007669"/>
    <property type="project" value="UniProtKB-UniRule"/>
</dbReference>
<comment type="caution">
    <text evidence="12">The sequence shown here is derived from an EMBL/GenBank/DDBJ whole genome shotgun (WGS) entry which is preliminary data.</text>
</comment>